<comment type="caution">
    <text evidence="2">The sequence shown here is derived from an EMBL/GenBank/DDBJ whole genome shotgun (WGS) entry which is preliminary data.</text>
</comment>
<organism evidence="2 3">
    <name type="scientific">Phaeodactylibacter luteus</name>
    <dbReference type="NCBI Taxonomy" id="1564516"/>
    <lineage>
        <taxon>Bacteria</taxon>
        <taxon>Pseudomonadati</taxon>
        <taxon>Bacteroidota</taxon>
        <taxon>Saprospiria</taxon>
        <taxon>Saprospirales</taxon>
        <taxon>Haliscomenobacteraceae</taxon>
        <taxon>Phaeodactylibacter</taxon>
    </lineage>
</organism>
<evidence type="ECO:0000256" key="1">
    <source>
        <dbReference type="SAM" id="Phobius"/>
    </source>
</evidence>
<protein>
    <submittedName>
        <fullName evidence="2">Uncharacterized protein</fullName>
    </submittedName>
</protein>
<dbReference type="Proteomes" id="UP000321580">
    <property type="component" value="Unassembled WGS sequence"/>
</dbReference>
<reference evidence="2 3" key="1">
    <citation type="submission" date="2019-08" db="EMBL/GenBank/DDBJ databases">
        <title>Genome of Phaeodactylibacter luteus.</title>
        <authorList>
            <person name="Bowman J.P."/>
        </authorList>
    </citation>
    <scope>NUCLEOTIDE SEQUENCE [LARGE SCALE GENOMIC DNA]</scope>
    <source>
        <strain evidence="2 3">KCTC 42180</strain>
    </source>
</reference>
<keyword evidence="1" id="KW-1133">Transmembrane helix</keyword>
<keyword evidence="1" id="KW-0812">Transmembrane</keyword>
<dbReference type="EMBL" id="VOOR01000011">
    <property type="protein sequence ID" value="TXB64464.1"/>
    <property type="molecule type" value="Genomic_DNA"/>
</dbReference>
<accession>A0A5C6RR82</accession>
<gene>
    <name evidence="2" type="ORF">FRY97_07130</name>
</gene>
<evidence type="ECO:0000313" key="2">
    <source>
        <dbReference type="EMBL" id="TXB64464.1"/>
    </source>
</evidence>
<feature type="transmembrane region" description="Helical" evidence="1">
    <location>
        <begin position="77"/>
        <end position="98"/>
    </location>
</feature>
<evidence type="ECO:0000313" key="3">
    <source>
        <dbReference type="Proteomes" id="UP000321580"/>
    </source>
</evidence>
<proteinExistence type="predicted"/>
<name>A0A5C6RR82_9BACT</name>
<sequence>MNKREWFGLLCKQEEGLLNEEEARLLNRALAASAGLQEEQERIRKLRALLRQQPVALPADGFAEQVEARIFSRGQQWLWQAAAAAAIVFVMAGLSIYYSSGSLAAEAWLGTSGLQPEDAVTLLETSWNPFK</sequence>
<dbReference type="AlphaFoldDB" id="A0A5C6RR82"/>
<keyword evidence="1" id="KW-0472">Membrane</keyword>
<dbReference type="RefSeq" id="WP_147166759.1">
    <property type="nucleotide sequence ID" value="NZ_VOOR01000011.1"/>
</dbReference>
<keyword evidence="3" id="KW-1185">Reference proteome</keyword>